<organism evidence="11 12">
    <name type="scientific">Kolteria novifilia</name>
    <dbReference type="NCBI Taxonomy" id="2527975"/>
    <lineage>
        <taxon>Bacteria</taxon>
        <taxon>Pseudomonadati</taxon>
        <taxon>Planctomycetota</taxon>
        <taxon>Planctomycetia</taxon>
        <taxon>Kolteriales</taxon>
        <taxon>Kolteriaceae</taxon>
        <taxon>Kolteria</taxon>
    </lineage>
</organism>
<comment type="subunit">
    <text evidence="9">Forms a complex with TatC.</text>
</comment>
<reference evidence="11 12" key="1">
    <citation type="submission" date="2019-02" db="EMBL/GenBank/DDBJ databases">
        <title>Deep-cultivation of Planctomycetes and their phenomic and genomic characterization uncovers novel biology.</title>
        <authorList>
            <person name="Wiegand S."/>
            <person name="Jogler M."/>
            <person name="Boedeker C."/>
            <person name="Pinto D."/>
            <person name="Vollmers J."/>
            <person name="Rivas-Marin E."/>
            <person name="Kohn T."/>
            <person name="Peeters S.H."/>
            <person name="Heuer A."/>
            <person name="Rast P."/>
            <person name="Oberbeckmann S."/>
            <person name="Bunk B."/>
            <person name="Jeske O."/>
            <person name="Meyerdierks A."/>
            <person name="Storesund J.E."/>
            <person name="Kallscheuer N."/>
            <person name="Luecker S."/>
            <person name="Lage O.M."/>
            <person name="Pohl T."/>
            <person name="Merkel B.J."/>
            <person name="Hornburger P."/>
            <person name="Mueller R.-W."/>
            <person name="Bruemmer F."/>
            <person name="Labrenz M."/>
            <person name="Spormann A.M."/>
            <person name="Op den Camp H."/>
            <person name="Overmann J."/>
            <person name="Amann R."/>
            <person name="Jetten M.S.M."/>
            <person name="Mascher T."/>
            <person name="Medema M.H."/>
            <person name="Devos D.P."/>
            <person name="Kaster A.-K."/>
            <person name="Ovreas L."/>
            <person name="Rohde M."/>
            <person name="Galperin M.Y."/>
            <person name="Jogler C."/>
        </authorList>
    </citation>
    <scope>NUCLEOTIDE SEQUENCE [LARGE SCALE GENOMIC DNA]</scope>
    <source>
        <strain evidence="11 12">Pan216</strain>
    </source>
</reference>
<name>A0A518B159_9BACT</name>
<keyword evidence="3 9" id="KW-1003">Cell membrane</keyword>
<dbReference type="PANTHER" id="PTHR42982:SF1">
    <property type="entry name" value="SEC-INDEPENDENT PROTEIN TRANSLOCASE PROTEIN TATA"/>
    <property type="match status" value="1"/>
</dbReference>
<dbReference type="InterPro" id="IPR003369">
    <property type="entry name" value="TatA/B/E"/>
</dbReference>
<keyword evidence="8 9" id="KW-0472">Membrane</keyword>
<keyword evidence="7 9" id="KW-0811">Translocation</keyword>
<evidence type="ECO:0000256" key="8">
    <source>
        <dbReference type="ARBA" id="ARBA00023136"/>
    </source>
</evidence>
<evidence type="ECO:0000256" key="10">
    <source>
        <dbReference type="SAM" id="MobiDB-lite"/>
    </source>
</evidence>
<protein>
    <recommendedName>
        <fullName evidence="9">Sec-independent protein translocase protein TatA</fullName>
    </recommendedName>
</protein>
<gene>
    <name evidence="11" type="primary">tatAy</name>
    <name evidence="9" type="synonym">tatA</name>
    <name evidence="11" type="ORF">Pan216_15610</name>
</gene>
<evidence type="ECO:0000256" key="1">
    <source>
        <dbReference type="ARBA" id="ARBA00004162"/>
    </source>
</evidence>
<feature type="region of interest" description="Disordered" evidence="10">
    <location>
        <begin position="46"/>
        <end position="73"/>
    </location>
</feature>
<dbReference type="HAMAP" id="MF_00236">
    <property type="entry name" value="TatA_E"/>
    <property type="match status" value="1"/>
</dbReference>
<comment type="function">
    <text evidence="9">Part of the twin-arginine translocation (Tat) system that transports large folded proteins containing a characteristic twin-arginine motif in their signal peptide across membranes. TatA could form the protein-conducting channel of the Tat system.</text>
</comment>
<evidence type="ECO:0000256" key="7">
    <source>
        <dbReference type="ARBA" id="ARBA00023010"/>
    </source>
</evidence>
<dbReference type="AlphaFoldDB" id="A0A518B159"/>
<feature type="transmembrane region" description="Helical" evidence="9">
    <location>
        <begin position="6"/>
        <end position="22"/>
    </location>
</feature>
<dbReference type="EMBL" id="CP036279">
    <property type="protein sequence ID" value="QDU60711.1"/>
    <property type="molecule type" value="Genomic_DNA"/>
</dbReference>
<dbReference type="Proteomes" id="UP000317093">
    <property type="component" value="Chromosome"/>
</dbReference>
<comment type="similarity">
    <text evidence="9">Belongs to the TatA/E family.</text>
</comment>
<keyword evidence="12" id="KW-1185">Reference proteome</keyword>
<evidence type="ECO:0000256" key="2">
    <source>
        <dbReference type="ARBA" id="ARBA00022448"/>
    </source>
</evidence>
<dbReference type="InterPro" id="IPR006312">
    <property type="entry name" value="TatA/E"/>
</dbReference>
<keyword evidence="2 9" id="KW-0813">Transport</keyword>
<dbReference type="Gene3D" id="1.20.5.3310">
    <property type="match status" value="1"/>
</dbReference>
<proteinExistence type="inferred from homology"/>
<evidence type="ECO:0000256" key="4">
    <source>
        <dbReference type="ARBA" id="ARBA00022692"/>
    </source>
</evidence>
<comment type="subcellular location">
    <subcellularLocation>
        <location evidence="1 9">Cell membrane</location>
        <topology evidence="1 9">Single-pass membrane protein</topology>
    </subcellularLocation>
</comment>
<evidence type="ECO:0000256" key="9">
    <source>
        <dbReference type="HAMAP-Rule" id="MF_00236"/>
    </source>
</evidence>
<dbReference type="RefSeq" id="WP_145256979.1">
    <property type="nucleotide sequence ID" value="NZ_CP036279.1"/>
</dbReference>
<dbReference type="Pfam" id="PF02416">
    <property type="entry name" value="TatA_B_E"/>
    <property type="match status" value="1"/>
</dbReference>
<accession>A0A518B159</accession>
<dbReference type="PANTHER" id="PTHR42982">
    <property type="entry name" value="SEC-INDEPENDENT PROTEIN TRANSLOCASE PROTEIN TATA"/>
    <property type="match status" value="1"/>
</dbReference>
<evidence type="ECO:0000256" key="6">
    <source>
        <dbReference type="ARBA" id="ARBA00022989"/>
    </source>
</evidence>
<evidence type="ECO:0000256" key="5">
    <source>
        <dbReference type="ARBA" id="ARBA00022927"/>
    </source>
</evidence>
<dbReference type="GO" id="GO:0033281">
    <property type="term" value="C:TAT protein transport complex"/>
    <property type="evidence" value="ECO:0007669"/>
    <property type="project" value="UniProtKB-UniRule"/>
</dbReference>
<keyword evidence="4 9" id="KW-0812">Transmembrane</keyword>
<sequence>MLPSLGPTELIVIAIVGIVLFGKRLPEVGKSLGKAVVSFKDGLRGITDEIDQPTPATSKVRETRTGGSAPRFE</sequence>
<evidence type="ECO:0000256" key="3">
    <source>
        <dbReference type="ARBA" id="ARBA00022475"/>
    </source>
</evidence>
<keyword evidence="6 9" id="KW-1133">Transmembrane helix</keyword>
<dbReference type="KEGG" id="knv:Pan216_15610"/>
<evidence type="ECO:0000313" key="12">
    <source>
        <dbReference type="Proteomes" id="UP000317093"/>
    </source>
</evidence>
<keyword evidence="5 9" id="KW-0653">Protein transport</keyword>
<dbReference type="GO" id="GO:0008320">
    <property type="term" value="F:protein transmembrane transporter activity"/>
    <property type="evidence" value="ECO:0007669"/>
    <property type="project" value="UniProtKB-UniRule"/>
</dbReference>
<evidence type="ECO:0000313" key="11">
    <source>
        <dbReference type="EMBL" id="QDU60711.1"/>
    </source>
</evidence>
<dbReference type="GO" id="GO:0043953">
    <property type="term" value="P:protein transport by the Tat complex"/>
    <property type="evidence" value="ECO:0007669"/>
    <property type="project" value="UniProtKB-UniRule"/>
</dbReference>
<dbReference type="OrthoDB" id="282899at2"/>